<sequence>MKRSMFKFAARLTFLLCLVLVVAACSSKPRGPRLANLASEVPVEQAFMSPPPGGPEPIAVIEQRFSNGVLQEILLDNPTSTAGENVLVVRAFGPMGEDRGIERMPLDDPTTADIRREMRDRFPGIRMSISDSYVQNRYGPFGFATGRMSQSVNCIYAWQEIRAKKSVLFPGYRGAVTWRLRMCGHATPRELLYLAYGLNINVYFLADNWNIFGGDLPEPNPDIGKLGKPLGPDKVVEDLSMAPPAGYGEYRTTTRKRSTRTTTTTTTRRQAADLANEPAQGAAVVPTPSTAERQRPPVSRANPVPAADPAQAQPQVQQAPSISAPTSSSQQIPRPQAPSPSSGNGSSGTSPSTPPRPASRAPSIPAPTTSGAIPTPQSGPSGGSTSGASGGSGGSSTSDGVRQVGPSTTLLPAPQAPPVIR</sequence>
<feature type="compositionally biased region" description="Low complexity" evidence="1">
    <location>
        <begin position="358"/>
        <end position="370"/>
    </location>
</feature>
<feature type="compositionally biased region" description="Low complexity" evidence="1">
    <location>
        <begin position="260"/>
        <end position="269"/>
    </location>
</feature>
<feature type="chain" id="PRO_5042196117" evidence="2">
    <location>
        <begin position="24"/>
        <end position="421"/>
    </location>
</feature>
<gene>
    <name evidence="3" type="ORF">J2S73_003690</name>
</gene>
<feature type="compositionally biased region" description="Low complexity" evidence="1">
    <location>
        <begin position="303"/>
        <end position="320"/>
    </location>
</feature>
<dbReference type="PROSITE" id="PS51257">
    <property type="entry name" value="PROKAR_LIPOPROTEIN"/>
    <property type="match status" value="1"/>
</dbReference>
<feature type="signal peptide" evidence="2">
    <location>
        <begin position="1"/>
        <end position="23"/>
    </location>
</feature>
<reference evidence="3" key="1">
    <citation type="submission" date="2023-07" db="EMBL/GenBank/DDBJ databases">
        <title>Genomic Encyclopedia of Type Strains, Phase IV (KMG-IV): sequencing the most valuable type-strain genomes for metagenomic binning, comparative biology and taxonomic classification.</title>
        <authorList>
            <person name="Goeker M."/>
        </authorList>
    </citation>
    <scope>NUCLEOTIDE SEQUENCE</scope>
    <source>
        <strain evidence="3">DSM 21202</strain>
    </source>
</reference>
<protein>
    <submittedName>
        <fullName evidence="3">Uncharacterized protein</fullName>
    </submittedName>
</protein>
<dbReference type="RefSeq" id="WP_306887114.1">
    <property type="nucleotide sequence ID" value="NZ_JAUSUL010000004.1"/>
</dbReference>
<feature type="region of interest" description="Disordered" evidence="1">
    <location>
        <begin position="237"/>
        <end position="421"/>
    </location>
</feature>
<accession>A0AAE3VS76</accession>
<dbReference type="Proteomes" id="UP001229244">
    <property type="component" value="Unassembled WGS sequence"/>
</dbReference>
<dbReference type="AlphaFoldDB" id="A0AAE3VS76"/>
<feature type="compositionally biased region" description="Low complexity" evidence="1">
    <location>
        <begin position="339"/>
        <end position="351"/>
    </location>
</feature>
<evidence type="ECO:0000256" key="2">
    <source>
        <dbReference type="SAM" id="SignalP"/>
    </source>
</evidence>
<evidence type="ECO:0000313" key="3">
    <source>
        <dbReference type="EMBL" id="MDQ0317213.1"/>
    </source>
</evidence>
<proteinExistence type="predicted"/>
<feature type="compositionally biased region" description="Polar residues" evidence="1">
    <location>
        <begin position="321"/>
        <end position="333"/>
    </location>
</feature>
<keyword evidence="4" id="KW-1185">Reference proteome</keyword>
<comment type="caution">
    <text evidence="3">The sequence shown here is derived from an EMBL/GenBank/DDBJ whole genome shotgun (WGS) entry which is preliminary data.</text>
</comment>
<dbReference type="Pfam" id="PF17038">
    <property type="entry name" value="CBP_BcsN"/>
    <property type="match status" value="1"/>
</dbReference>
<organism evidence="3 4">
    <name type="scientific">Amorphus orientalis</name>
    <dbReference type="NCBI Taxonomy" id="649198"/>
    <lineage>
        <taxon>Bacteria</taxon>
        <taxon>Pseudomonadati</taxon>
        <taxon>Pseudomonadota</taxon>
        <taxon>Alphaproteobacteria</taxon>
        <taxon>Hyphomicrobiales</taxon>
        <taxon>Amorphaceae</taxon>
        <taxon>Amorphus</taxon>
    </lineage>
</organism>
<keyword evidence="2" id="KW-0732">Signal</keyword>
<dbReference type="InterPro" id="IPR031482">
    <property type="entry name" value="CBP_BcsN"/>
</dbReference>
<evidence type="ECO:0000313" key="4">
    <source>
        <dbReference type="Proteomes" id="UP001229244"/>
    </source>
</evidence>
<feature type="compositionally biased region" description="Gly residues" evidence="1">
    <location>
        <begin position="380"/>
        <end position="394"/>
    </location>
</feature>
<evidence type="ECO:0000256" key="1">
    <source>
        <dbReference type="SAM" id="MobiDB-lite"/>
    </source>
</evidence>
<dbReference type="EMBL" id="JAUSUL010000004">
    <property type="protein sequence ID" value="MDQ0317213.1"/>
    <property type="molecule type" value="Genomic_DNA"/>
</dbReference>
<name>A0AAE3VS76_9HYPH</name>